<evidence type="ECO:0000313" key="9">
    <source>
        <dbReference type="EMBL" id="AKF11072.1"/>
    </source>
</evidence>
<feature type="transmembrane region" description="Helical" evidence="7">
    <location>
        <begin position="580"/>
        <end position="600"/>
    </location>
</feature>
<dbReference type="KEGG" id="samy:DB32_008221"/>
<reference evidence="9 10" key="1">
    <citation type="submission" date="2015-03" db="EMBL/GenBank/DDBJ databases">
        <title>Genome assembly of Sandaracinus amylolyticus DSM 53668.</title>
        <authorList>
            <person name="Sharma G."/>
            <person name="Subramanian S."/>
        </authorList>
    </citation>
    <scope>NUCLEOTIDE SEQUENCE [LARGE SCALE GENOMIC DNA]</scope>
    <source>
        <strain evidence="9 10">DSM 53668</strain>
    </source>
</reference>
<dbReference type="PANTHER" id="PTHR43652:SF2">
    <property type="entry name" value="BASIC AMINO ACID ANTIPORTER YFCC-RELATED"/>
    <property type="match status" value="1"/>
</dbReference>
<dbReference type="Pfam" id="PF02080">
    <property type="entry name" value="TrkA_C"/>
    <property type="match status" value="1"/>
</dbReference>
<dbReference type="PROSITE" id="PS51202">
    <property type="entry name" value="RCK_C"/>
    <property type="match status" value="2"/>
</dbReference>
<dbReference type="InterPro" id="IPR006037">
    <property type="entry name" value="RCK_C"/>
</dbReference>
<dbReference type="Gene3D" id="3.30.70.1450">
    <property type="entry name" value="Regulator of K+ conductance, C-terminal domain"/>
    <property type="match status" value="1"/>
</dbReference>
<dbReference type="AlphaFoldDB" id="A0A0F6YN87"/>
<feature type="domain" description="RCK C-terminal" evidence="8">
    <location>
        <begin position="217"/>
        <end position="299"/>
    </location>
</feature>
<dbReference type="PANTHER" id="PTHR43652">
    <property type="entry name" value="BASIC AMINO ACID ANTIPORTER YFCC-RELATED"/>
    <property type="match status" value="1"/>
</dbReference>
<keyword evidence="3 7" id="KW-0812">Transmembrane</keyword>
<dbReference type="GO" id="GO:0006813">
    <property type="term" value="P:potassium ion transport"/>
    <property type="evidence" value="ECO:0007669"/>
    <property type="project" value="InterPro"/>
</dbReference>
<feature type="transmembrane region" description="Helical" evidence="7">
    <location>
        <begin position="138"/>
        <end position="160"/>
    </location>
</feature>
<dbReference type="InterPro" id="IPR004680">
    <property type="entry name" value="Cit_transptr-like_dom"/>
</dbReference>
<keyword evidence="4" id="KW-0677">Repeat</keyword>
<gene>
    <name evidence="9" type="ORF">DB32_008221</name>
</gene>
<dbReference type="InterPro" id="IPR036721">
    <property type="entry name" value="RCK_C_sf"/>
</dbReference>
<dbReference type="STRING" id="927083.DB32_008221"/>
<sequence>MDDATSSLWVLAGAVVLFVSNRVPAPLVAMGTALALFALGLVDVAGAFAGFGDPVVPFLAALFVISEALDATGVTAWTSQRVLAVVGQDPRRMVVVIMVVAALLSALISPNGAVAALLPMIVAIAVRTGRPPSTLAMPLAFAATTGSLLVLSGTPVNVLVSDAAASSTGERFTFFEFGLVGAPLLVVAVLVVTLLGPKVLPERRPATRSPDLAQHARTLIEQYGLEGGLYRLRLRAGSPFVGVRRGELDLSDHAGLELVGVQAGELVDPSLDHVLGAGDVLVVRGPSDAISRLVLHASLSVGAVHRTGEHGDALFSRELGVVEVIIPPRSRIEGLRVLPGALTPDGLLVLAVQRQGRDRGARPTTLAVGDAVLVEGTWEALRRTSEDHEVVVVDPPDVVLRQTVPMGPGARRTIAVLVAMVLVLALDLVPAAIAGVVAACALVLLRVVRLEQAYRAVSWSAVLLVAGLFPLSTVLYETGAADSIARVLLEVVGDLGATATLAAVFLFVVAIGQVLGAIATALVSIPVATSAAEAISASPRPFLMAVTVACATTFFAPISSTANLMVTAPGAYRFGDFWRLGLPLTIAFVVVAVLVIPLLWPF</sequence>
<comment type="subcellular location">
    <subcellularLocation>
        <location evidence="1">Membrane</location>
        <topology evidence="1">Multi-pass membrane protein</topology>
    </subcellularLocation>
</comment>
<accession>A0A0F6YN87</accession>
<keyword evidence="5 7" id="KW-1133">Transmembrane helix</keyword>
<dbReference type="GO" id="GO:0005886">
    <property type="term" value="C:plasma membrane"/>
    <property type="evidence" value="ECO:0007669"/>
    <property type="project" value="TreeGrafter"/>
</dbReference>
<evidence type="ECO:0000256" key="4">
    <source>
        <dbReference type="ARBA" id="ARBA00022737"/>
    </source>
</evidence>
<feature type="transmembrane region" description="Helical" evidence="7">
    <location>
        <begin position="172"/>
        <end position="195"/>
    </location>
</feature>
<dbReference type="SUPFAM" id="SSF116726">
    <property type="entry name" value="TrkA C-terminal domain-like"/>
    <property type="match status" value="2"/>
</dbReference>
<feature type="transmembrane region" description="Helical" evidence="7">
    <location>
        <begin position="542"/>
        <end position="560"/>
    </location>
</feature>
<dbReference type="GO" id="GO:0008324">
    <property type="term" value="F:monoatomic cation transmembrane transporter activity"/>
    <property type="evidence" value="ECO:0007669"/>
    <property type="project" value="InterPro"/>
</dbReference>
<evidence type="ECO:0000259" key="8">
    <source>
        <dbReference type="PROSITE" id="PS51202"/>
    </source>
</evidence>
<evidence type="ECO:0000256" key="7">
    <source>
        <dbReference type="SAM" id="Phobius"/>
    </source>
</evidence>
<feature type="transmembrane region" description="Helical" evidence="7">
    <location>
        <begin position="414"/>
        <end position="444"/>
    </location>
</feature>
<evidence type="ECO:0000256" key="6">
    <source>
        <dbReference type="ARBA" id="ARBA00023136"/>
    </source>
</evidence>
<feature type="transmembrane region" description="Helical" evidence="7">
    <location>
        <begin position="514"/>
        <end position="535"/>
    </location>
</feature>
<dbReference type="InterPro" id="IPR051679">
    <property type="entry name" value="DASS-Related_Transporters"/>
</dbReference>
<feature type="transmembrane region" description="Helical" evidence="7">
    <location>
        <begin position="93"/>
        <end position="126"/>
    </location>
</feature>
<keyword evidence="10" id="KW-1185">Reference proteome</keyword>
<feature type="domain" description="RCK C-terminal" evidence="8">
    <location>
        <begin position="309"/>
        <end position="390"/>
    </location>
</feature>
<evidence type="ECO:0000256" key="5">
    <source>
        <dbReference type="ARBA" id="ARBA00022989"/>
    </source>
</evidence>
<dbReference type="Proteomes" id="UP000034883">
    <property type="component" value="Chromosome"/>
</dbReference>
<evidence type="ECO:0000313" key="10">
    <source>
        <dbReference type="Proteomes" id="UP000034883"/>
    </source>
</evidence>
<feature type="transmembrane region" description="Helical" evidence="7">
    <location>
        <begin position="488"/>
        <end position="508"/>
    </location>
</feature>
<keyword evidence="6 7" id="KW-0472">Membrane</keyword>
<protein>
    <submittedName>
        <fullName evidence="9">Anion permease ArsB/NhaD-like protein</fullName>
    </submittedName>
</protein>
<dbReference type="EMBL" id="CP011125">
    <property type="protein sequence ID" value="AKF11072.1"/>
    <property type="molecule type" value="Genomic_DNA"/>
</dbReference>
<evidence type="ECO:0000256" key="1">
    <source>
        <dbReference type="ARBA" id="ARBA00004141"/>
    </source>
</evidence>
<keyword evidence="2" id="KW-0813">Transport</keyword>
<name>A0A0F6YN87_9BACT</name>
<proteinExistence type="predicted"/>
<dbReference type="Pfam" id="PF03600">
    <property type="entry name" value="CitMHS"/>
    <property type="match status" value="1"/>
</dbReference>
<organism evidence="9 10">
    <name type="scientific">Sandaracinus amylolyticus</name>
    <dbReference type="NCBI Taxonomy" id="927083"/>
    <lineage>
        <taxon>Bacteria</taxon>
        <taxon>Pseudomonadati</taxon>
        <taxon>Myxococcota</taxon>
        <taxon>Polyangia</taxon>
        <taxon>Polyangiales</taxon>
        <taxon>Sandaracinaceae</taxon>
        <taxon>Sandaracinus</taxon>
    </lineage>
</organism>
<evidence type="ECO:0000256" key="2">
    <source>
        <dbReference type="ARBA" id="ARBA00022448"/>
    </source>
</evidence>
<evidence type="ECO:0000256" key="3">
    <source>
        <dbReference type="ARBA" id="ARBA00022692"/>
    </source>
</evidence>
<feature type="transmembrane region" description="Helical" evidence="7">
    <location>
        <begin position="456"/>
        <end position="476"/>
    </location>
</feature>